<feature type="compositionally biased region" description="Polar residues" evidence="5">
    <location>
        <begin position="252"/>
        <end position="276"/>
    </location>
</feature>
<dbReference type="Proteomes" id="UP000807469">
    <property type="component" value="Unassembled WGS sequence"/>
</dbReference>
<accession>A0A9P5ZDC9</accession>
<dbReference type="AlphaFoldDB" id="A0A9P5ZDC9"/>
<feature type="domain" description="FYVE-type" evidence="6">
    <location>
        <begin position="410"/>
        <end position="514"/>
    </location>
</feature>
<dbReference type="PANTHER" id="PTHR13510">
    <property type="entry name" value="FYVE-FINGER-CONTAINING RAB5 EFFECTOR PROTEIN RABENOSYN-5-RELATED"/>
    <property type="match status" value="1"/>
</dbReference>
<feature type="compositionally biased region" description="Low complexity" evidence="5">
    <location>
        <begin position="143"/>
        <end position="159"/>
    </location>
</feature>
<dbReference type="Pfam" id="PF11464">
    <property type="entry name" value="Rbsn"/>
    <property type="match status" value="1"/>
</dbReference>
<dbReference type="Gene3D" id="3.30.40.10">
    <property type="entry name" value="Zinc/RING finger domain, C3HC4 (zinc finger)"/>
    <property type="match status" value="1"/>
</dbReference>
<feature type="compositionally biased region" description="Polar residues" evidence="5">
    <location>
        <begin position="206"/>
        <end position="219"/>
    </location>
</feature>
<dbReference type="InterPro" id="IPR013083">
    <property type="entry name" value="Znf_RING/FYVE/PHD"/>
</dbReference>
<dbReference type="SUPFAM" id="SSF57903">
    <property type="entry name" value="FYVE/PHD zinc finger"/>
    <property type="match status" value="1"/>
</dbReference>
<evidence type="ECO:0000256" key="2">
    <source>
        <dbReference type="ARBA" id="ARBA00022771"/>
    </source>
</evidence>
<dbReference type="PANTHER" id="PTHR13510:SF44">
    <property type="entry name" value="RABENOSYN-5"/>
    <property type="match status" value="1"/>
</dbReference>
<feature type="region of interest" description="Disordered" evidence="5">
    <location>
        <begin position="242"/>
        <end position="291"/>
    </location>
</feature>
<protein>
    <submittedName>
        <fullName evidence="7">FYVE-domain-containing protein</fullName>
    </submittedName>
</protein>
<sequence>MSAPSSPPTNPAYVPYQAYKSKRHSRNLSNNSHLVPNQSPPLVSRPATTLFQSQPFPDSGNNNTEEPEFDITPLRLAEMSNEYSSSISVVVDPPLSPDQPSSGPFTFDTASALNPNTRLRAASGGEGSSGTMYSEVDVIATTSQTSSGSILSGASTSTSAPKKVSTFRRLPVKKNHPVHPTPHTRNVSTGSLPPRLLPDQPLETPLNDTRSSPVTPHISSTPAVTELEHFGHSGQPLLEIRQSVSQSSRSSTINASRPSSTPSQVLSPNVTLSPKSASYRPPYRPGFQPKGVYRPLTDEFITRRRSIHDGEGENGMARVERTKLERRLEKLIALHFPHQSSPDRFQRGDKDGRPGLATFGHESRRASSFFDFQTLNAGELWRGVITGGLGDAAKMDIRAQEQRITPWQDDAAVSKCPLCSATFHPLTNRKHHCRLCGQIICSLPIKHPQRKASCSTLFVVDTNTREIEEVGEGVDYGVRRRKTSIINGPQSRQEEEDKFLKGVRICRECRPILLRQQYYQQARNVPLLTKMYERFVHLEADIEEYLPKFQELLMTLSHHDQPTREASAARKNLLESFAQYDRLSKEIRALPCPNGPGSSQDRVQAAIMTRANIFLQKNMFPLQSLPTPKSNNKGNKSAKDDASGTIVTSTYVDPDSAVAHALQPLLEQETLLESFVEEAQAQRKFEDVKTLKMNLAEIRQEIEKILSGKRI</sequence>
<comment type="caution">
    <text evidence="7">The sequence shown here is derived from an EMBL/GenBank/DDBJ whole genome shotgun (WGS) entry which is preliminary data.</text>
</comment>
<dbReference type="SUPFAM" id="SSF140125">
    <property type="entry name" value="Rabenosyn-5 Rab-binding domain-like"/>
    <property type="match status" value="1"/>
</dbReference>
<keyword evidence="1" id="KW-0479">Metal-binding</keyword>
<dbReference type="InterPro" id="IPR000306">
    <property type="entry name" value="Znf_FYVE"/>
</dbReference>
<dbReference type="InterPro" id="IPR017455">
    <property type="entry name" value="Znf_FYVE-rel"/>
</dbReference>
<evidence type="ECO:0000256" key="4">
    <source>
        <dbReference type="PROSITE-ProRule" id="PRU00091"/>
    </source>
</evidence>
<feature type="region of interest" description="Disordered" evidence="5">
    <location>
        <begin position="1"/>
        <end position="45"/>
    </location>
</feature>
<feature type="region of interest" description="Disordered" evidence="5">
    <location>
        <begin position="143"/>
        <end position="219"/>
    </location>
</feature>
<dbReference type="InterPro" id="IPR052727">
    <property type="entry name" value="Rab4/Rab5_effector"/>
</dbReference>
<proteinExistence type="predicted"/>
<feature type="compositionally biased region" description="Low complexity" evidence="5">
    <location>
        <begin position="242"/>
        <end position="251"/>
    </location>
</feature>
<dbReference type="InterPro" id="IPR036531">
    <property type="entry name" value="Rbsn_Rab-bd_sf"/>
</dbReference>
<evidence type="ECO:0000256" key="5">
    <source>
        <dbReference type="SAM" id="MobiDB-lite"/>
    </source>
</evidence>
<evidence type="ECO:0000313" key="8">
    <source>
        <dbReference type="Proteomes" id="UP000807469"/>
    </source>
</evidence>
<feature type="compositionally biased region" description="Polar residues" evidence="5">
    <location>
        <begin position="27"/>
        <end position="45"/>
    </location>
</feature>
<dbReference type="SMART" id="SM00064">
    <property type="entry name" value="FYVE"/>
    <property type="match status" value="1"/>
</dbReference>
<gene>
    <name evidence="7" type="ORF">BDN70DRAFT_873264</name>
</gene>
<keyword evidence="3" id="KW-0862">Zinc</keyword>
<organism evidence="7 8">
    <name type="scientific">Pholiota conissans</name>
    <dbReference type="NCBI Taxonomy" id="109636"/>
    <lineage>
        <taxon>Eukaryota</taxon>
        <taxon>Fungi</taxon>
        <taxon>Dikarya</taxon>
        <taxon>Basidiomycota</taxon>
        <taxon>Agaricomycotina</taxon>
        <taxon>Agaricomycetes</taxon>
        <taxon>Agaricomycetidae</taxon>
        <taxon>Agaricales</taxon>
        <taxon>Agaricineae</taxon>
        <taxon>Strophariaceae</taxon>
        <taxon>Pholiota</taxon>
    </lineage>
</organism>
<dbReference type="OrthoDB" id="166134at2759"/>
<keyword evidence="2 4" id="KW-0863">Zinc-finger</keyword>
<dbReference type="InterPro" id="IPR021565">
    <property type="entry name" value="Rbsn_Rab-bd"/>
</dbReference>
<evidence type="ECO:0000256" key="1">
    <source>
        <dbReference type="ARBA" id="ARBA00022723"/>
    </source>
</evidence>
<evidence type="ECO:0000313" key="7">
    <source>
        <dbReference type="EMBL" id="KAF9483871.1"/>
    </source>
</evidence>
<dbReference type="Gene3D" id="4.10.860.20">
    <property type="entry name" value="Rabenosyn, Rab binding domain"/>
    <property type="match status" value="1"/>
</dbReference>
<feature type="compositionally biased region" description="Pro residues" evidence="5">
    <location>
        <begin position="1"/>
        <end position="10"/>
    </location>
</feature>
<dbReference type="Pfam" id="PF01363">
    <property type="entry name" value="FYVE"/>
    <property type="match status" value="1"/>
</dbReference>
<keyword evidence="8" id="KW-1185">Reference proteome</keyword>
<reference evidence="7" key="1">
    <citation type="submission" date="2020-11" db="EMBL/GenBank/DDBJ databases">
        <authorList>
            <consortium name="DOE Joint Genome Institute"/>
            <person name="Ahrendt S."/>
            <person name="Riley R."/>
            <person name="Andreopoulos W."/>
            <person name="Labutti K."/>
            <person name="Pangilinan J."/>
            <person name="Ruiz-Duenas F.J."/>
            <person name="Barrasa J.M."/>
            <person name="Sanchez-Garcia M."/>
            <person name="Camarero S."/>
            <person name="Miyauchi S."/>
            <person name="Serrano A."/>
            <person name="Linde D."/>
            <person name="Babiker R."/>
            <person name="Drula E."/>
            <person name="Ayuso-Fernandez I."/>
            <person name="Pacheco R."/>
            <person name="Padilla G."/>
            <person name="Ferreira P."/>
            <person name="Barriuso J."/>
            <person name="Kellner H."/>
            <person name="Castanera R."/>
            <person name="Alfaro M."/>
            <person name="Ramirez L."/>
            <person name="Pisabarro A.G."/>
            <person name="Kuo A."/>
            <person name="Tritt A."/>
            <person name="Lipzen A."/>
            <person name="He G."/>
            <person name="Yan M."/>
            <person name="Ng V."/>
            <person name="Cullen D."/>
            <person name="Martin F."/>
            <person name="Rosso M.-N."/>
            <person name="Henrissat B."/>
            <person name="Hibbett D."/>
            <person name="Martinez A.T."/>
            <person name="Grigoriev I.V."/>
        </authorList>
    </citation>
    <scope>NUCLEOTIDE SEQUENCE</scope>
    <source>
        <strain evidence="7">CIRM-BRFM 674</strain>
    </source>
</reference>
<evidence type="ECO:0000256" key="3">
    <source>
        <dbReference type="ARBA" id="ARBA00022833"/>
    </source>
</evidence>
<dbReference type="InterPro" id="IPR011011">
    <property type="entry name" value="Znf_FYVE_PHD"/>
</dbReference>
<name>A0A9P5ZDC9_9AGAR</name>
<dbReference type="PROSITE" id="PS50178">
    <property type="entry name" value="ZF_FYVE"/>
    <property type="match status" value="1"/>
</dbReference>
<dbReference type="EMBL" id="MU155149">
    <property type="protein sequence ID" value="KAF9483871.1"/>
    <property type="molecule type" value="Genomic_DNA"/>
</dbReference>
<dbReference type="CDD" id="cd15737">
    <property type="entry name" value="FYVE2_Vac1p_like"/>
    <property type="match status" value="1"/>
</dbReference>
<evidence type="ECO:0000259" key="6">
    <source>
        <dbReference type="PROSITE" id="PS50178"/>
    </source>
</evidence>
<dbReference type="GO" id="GO:0008270">
    <property type="term" value="F:zinc ion binding"/>
    <property type="evidence" value="ECO:0007669"/>
    <property type="project" value="UniProtKB-KW"/>
</dbReference>